<comment type="caution">
    <text evidence="9">The sequence shown here is derived from an EMBL/GenBank/DDBJ whole genome shotgun (WGS) entry which is preliminary data.</text>
</comment>
<keyword evidence="6 7" id="KW-0694">RNA-binding</keyword>
<evidence type="ECO:0000256" key="6">
    <source>
        <dbReference type="ARBA" id="ARBA00022884"/>
    </source>
</evidence>
<evidence type="ECO:0000256" key="3">
    <source>
        <dbReference type="ARBA" id="ARBA00022603"/>
    </source>
</evidence>
<reference evidence="9 10" key="1">
    <citation type="journal article" date="2015" name="Microbiome">
        <title>Genomic resolution of linkages in carbon, nitrogen, and sulfur cycling among widespread estuary sediment bacteria.</title>
        <authorList>
            <person name="Baker B.J."/>
            <person name="Lazar C.S."/>
            <person name="Teske A.P."/>
            <person name="Dick G.J."/>
        </authorList>
    </citation>
    <scope>NUCLEOTIDE SEQUENCE [LARGE SCALE GENOMIC DNA]</scope>
    <source>
        <strain evidence="9">SM23_60</strain>
    </source>
</reference>
<gene>
    <name evidence="9" type="ORF">AMJ87_04490</name>
</gene>
<dbReference type="InterPro" id="IPR011530">
    <property type="entry name" value="rRNA_adenine_dimethylase"/>
</dbReference>
<dbReference type="SUPFAM" id="SSF53335">
    <property type="entry name" value="S-adenosyl-L-methionine-dependent methyltransferases"/>
    <property type="match status" value="1"/>
</dbReference>
<evidence type="ECO:0000256" key="2">
    <source>
        <dbReference type="ARBA" id="ARBA00022552"/>
    </source>
</evidence>
<evidence type="ECO:0000256" key="5">
    <source>
        <dbReference type="ARBA" id="ARBA00022691"/>
    </source>
</evidence>
<dbReference type="CDD" id="cd02440">
    <property type="entry name" value="AdoMet_MTases"/>
    <property type="match status" value="1"/>
</dbReference>
<keyword evidence="5 7" id="KW-0949">S-adenosyl-L-methionine</keyword>
<dbReference type="EMBL" id="LJUO01000029">
    <property type="protein sequence ID" value="KPK72532.1"/>
    <property type="molecule type" value="Genomic_DNA"/>
</dbReference>
<evidence type="ECO:0000313" key="10">
    <source>
        <dbReference type="Proteomes" id="UP000051096"/>
    </source>
</evidence>
<dbReference type="InterPro" id="IPR020598">
    <property type="entry name" value="rRNA_Ade_methylase_Trfase_N"/>
</dbReference>
<dbReference type="PROSITE" id="PS51689">
    <property type="entry name" value="SAM_RNA_A_N6_MT"/>
    <property type="match status" value="1"/>
</dbReference>
<dbReference type="GO" id="GO:0003723">
    <property type="term" value="F:RNA binding"/>
    <property type="evidence" value="ECO:0007669"/>
    <property type="project" value="UniProtKB-UniRule"/>
</dbReference>
<dbReference type="PANTHER" id="PTHR11727">
    <property type="entry name" value="DIMETHYLADENOSINE TRANSFERASE"/>
    <property type="match status" value="1"/>
</dbReference>
<evidence type="ECO:0000313" key="9">
    <source>
        <dbReference type="EMBL" id="KPK72532.1"/>
    </source>
</evidence>
<comment type="caution">
    <text evidence="7">Lacks conserved residue(s) required for the propagation of feature annotation.</text>
</comment>
<evidence type="ECO:0000256" key="4">
    <source>
        <dbReference type="ARBA" id="ARBA00022679"/>
    </source>
</evidence>
<dbReference type="NCBIfam" id="TIGR00755">
    <property type="entry name" value="ksgA"/>
    <property type="match status" value="1"/>
</dbReference>
<feature type="domain" description="Ribosomal RNA adenine methylase transferase N-terminal" evidence="8">
    <location>
        <begin position="1"/>
        <end position="161"/>
    </location>
</feature>
<dbReference type="PANTHER" id="PTHR11727:SF7">
    <property type="entry name" value="DIMETHYLADENOSINE TRANSFERASE-RELATED"/>
    <property type="match status" value="1"/>
</dbReference>
<evidence type="ECO:0000256" key="7">
    <source>
        <dbReference type="PROSITE-ProRule" id="PRU01026"/>
    </source>
</evidence>
<feature type="binding site" evidence="7">
    <location>
        <position position="1"/>
    </location>
    <ligand>
        <name>S-adenosyl-L-methionine</name>
        <dbReference type="ChEBI" id="CHEBI:59789"/>
    </ligand>
</feature>
<organism evidence="9 10">
    <name type="scientific">candidate division WOR_3 bacterium SM23_60</name>
    <dbReference type="NCBI Taxonomy" id="1703780"/>
    <lineage>
        <taxon>Bacteria</taxon>
        <taxon>Bacteria division WOR-3</taxon>
    </lineage>
</organism>
<feature type="binding site" evidence="7">
    <location>
        <position position="15"/>
    </location>
    <ligand>
        <name>S-adenosyl-L-methionine</name>
        <dbReference type="ChEBI" id="CHEBI:59789"/>
    </ligand>
</feature>
<feature type="binding site" evidence="7">
    <location>
        <position position="59"/>
    </location>
    <ligand>
        <name>S-adenosyl-L-methionine</name>
        <dbReference type="ChEBI" id="CHEBI:59789"/>
    </ligand>
</feature>
<dbReference type="Gene3D" id="3.40.50.150">
    <property type="entry name" value="Vaccinia Virus protein VP39"/>
    <property type="match status" value="1"/>
</dbReference>
<keyword evidence="1" id="KW-0963">Cytoplasm</keyword>
<evidence type="ECO:0000256" key="1">
    <source>
        <dbReference type="ARBA" id="ARBA00022490"/>
    </source>
</evidence>
<accession>A0A0S8GJK8</accession>
<dbReference type="GO" id="GO:0000179">
    <property type="term" value="F:rRNA (adenine-N6,N6-)-dimethyltransferase activity"/>
    <property type="evidence" value="ECO:0007669"/>
    <property type="project" value="UniProtKB-UniRule"/>
</dbReference>
<dbReference type="PROSITE" id="PS01131">
    <property type="entry name" value="RRNA_A_DIMETH"/>
    <property type="match status" value="1"/>
</dbReference>
<dbReference type="InterPro" id="IPR023165">
    <property type="entry name" value="rRNA_Ade_diMease-like_C"/>
</dbReference>
<name>A0A0S8GJK8_UNCW3</name>
<protein>
    <recommendedName>
        <fullName evidence="8">Ribosomal RNA adenine methylase transferase N-terminal domain-containing protein</fullName>
    </recommendedName>
</protein>
<evidence type="ECO:0000259" key="8">
    <source>
        <dbReference type="SMART" id="SM00650"/>
    </source>
</evidence>
<comment type="similarity">
    <text evidence="7">Belongs to the class I-like SAM-binding methyltransferase superfamily. rRNA adenine N(6)-methyltransferase family.</text>
</comment>
<feature type="binding site" evidence="7">
    <location>
        <position position="36"/>
    </location>
    <ligand>
        <name>S-adenosyl-L-methionine</name>
        <dbReference type="ChEBI" id="CHEBI:59789"/>
    </ligand>
</feature>
<dbReference type="InterPro" id="IPR020596">
    <property type="entry name" value="rRNA_Ade_Mease_Trfase_CS"/>
</dbReference>
<dbReference type="InterPro" id="IPR029063">
    <property type="entry name" value="SAM-dependent_MTases_sf"/>
</dbReference>
<feature type="binding site" evidence="7">
    <location>
        <position position="76"/>
    </location>
    <ligand>
        <name>S-adenosyl-L-methionine</name>
        <dbReference type="ChEBI" id="CHEBI:59789"/>
    </ligand>
</feature>
<proteinExistence type="inferred from homology"/>
<dbReference type="Gene3D" id="1.10.8.100">
    <property type="entry name" value="Ribosomal RNA adenine dimethylase-like, domain 2"/>
    <property type="match status" value="1"/>
</dbReference>
<keyword evidence="4 7" id="KW-0808">Transferase</keyword>
<dbReference type="InterPro" id="IPR001737">
    <property type="entry name" value="KsgA/Erm"/>
</dbReference>
<dbReference type="Pfam" id="PF00398">
    <property type="entry name" value="RrnaAD"/>
    <property type="match status" value="1"/>
</dbReference>
<keyword evidence="2" id="KW-0698">rRNA processing</keyword>
<dbReference type="Proteomes" id="UP000051096">
    <property type="component" value="Unassembled WGS sequence"/>
</dbReference>
<dbReference type="SMART" id="SM00650">
    <property type="entry name" value="rADc"/>
    <property type="match status" value="1"/>
</dbReference>
<dbReference type="AlphaFoldDB" id="A0A0S8GJK8"/>
<sequence length="228" mass="25638">MDCAHVAGESVIEIGAGTGVVTRLIGAQARHITAIEIDAQLAARLKKERMPNTVVRQGDFLTVSLKEFSNVVVIGNIPYAISTAIVRKLVSERASIKRIVLTLQKEFAQRLYAETGTTQYGALTLYVGCYFDVTKEFVIPARFFTPAPRVSSVVVVLEKKKPSIAVDEQQFFAFINGIFRYRRKCLKNAIAHATQYKPRGIDRKTLMKRPAELSLMNYHQLYSKLKQR</sequence>
<keyword evidence="3 7" id="KW-0489">Methyltransferase</keyword>